<name>A0ACB7EXF3_NIBAL</name>
<gene>
    <name evidence="1" type="ORF">GBF38_001003</name>
</gene>
<evidence type="ECO:0000313" key="1">
    <source>
        <dbReference type="EMBL" id="KAG8006423.1"/>
    </source>
</evidence>
<accession>A0ACB7EXF3</accession>
<feature type="non-terminal residue" evidence="1">
    <location>
        <position position="1"/>
    </location>
</feature>
<dbReference type="EMBL" id="CM024808">
    <property type="protein sequence ID" value="KAG8006423.1"/>
    <property type="molecule type" value="Genomic_DNA"/>
</dbReference>
<organism evidence="1 2">
    <name type="scientific">Nibea albiflora</name>
    <name type="common">Yellow drum</name>
    <name type="synonym">Corvina albiflora</name>
    <dbReference type="NCBI Taxonomy" id="240163"/>
    <lineage>
        <taxon>Eukaryota</taxon>
        <taxon>Metazoa</taxon>
        <taxon>Chordata</taxon>
        <taxon>Craniata</taxon>
        <taxon>Vertebrata</taxon>
        <taxon>Euteleostomi</taxon>
        <taxon>Actinopterygii</taxon>
        <taxon>Neopterygii</taxon>
        <taxon>Teleostei</taxon>
        <taxon>Neoteleostei</taxon>
        <taxon>Acanthomorphata</taxon>
        <taxon>Eupercaria</taxon>
        <taxon>Sciaenidae</taxon>
        <taxon>Nibea</taxon>
    </lineage>
</organism>
<keyword evidence="2" id="KW-1185">Reference proteome</keyword>
<protein>
    <submittedName>
        <fullName evidence="1">Uncharacterized protein</fullName>
    </submittedName>
</protein>
<comment type="caution">
    <text evidence="1">The sequence shown here is derived from an EMBL/GenBank/DDBJ whole genome shotgun (WGS) entry which is preliminary data.</text>
</comment>
<sequence>DHCREEYGPRHESQGQSGDDDDTIKFNGLQEKLNGCFGFGYASLPPSLPSVRRLLTFRERSPNVSDNVN</sequence>
<reference evidence="1" key="1">
    <citation type="submission" date="2020-04" db="EMBL/GenBank/DDBJ databases">
        <title>A chromosome-scale assembly and high-density genetic map of the yellow drum (Nibea albiflora) genome.</title>
        <authorList>
            <person name="Xu D."/>
            <person name="Zhang W."/>
            <person name="Chen R."/>
            <person name="Tan P."/>
            <person name="Wang L."/>
            <person name="Song H."/>
            <person name="Tian L."/>
            <person name="Zhu Q."/>
            <person name="Wang B."/>
        </authorList>
    </citation>
    <scope>NUCLEOTIDE SEQUENCE</scope>
    <source>
        <strain evidence="1">ZJHYS-2018</strain>
    </source>
</reference>
<dbReference type="Proteomes" id="UP000805704">
    <property type="component" value="Chromosome 20"/>
</dbReference>
<proteinExistence type="predicted"/>
<evidence type="ECO:0000313" key="2">
    <source>
        <dbReference type="Proteomes" id="UP000805704"/>
    </source>
</evidence>